<protein>
    <recommendedName>
        <fullName evidence="7">Sulfhydryl oxidase</fullName>
        <ecNumber evidence="7">1.8.3.2</ecNumber>
    </recommendedName>
</protein>
<dbReference type="InterPro" id="IPR039799">
    <property type="entry name" value="ALR/ERV"/>
</dbReference>
<reference evidence="9" key="1">
    <citation type="journal article" date="2017" name="Science">
        <title>Giant viruses with an expanded complement of translation system components.</title>
        <authorList>
            <person name="Schulz F."/>
            <person name="Yutin N."/>
            <person name="Ivanova N.N."/>
            <person name="Ortega D.R."/>
            <person name="Lee T.K."/>
            <person name="Vierheilig J."/>
            <person name="Daims H."/>
            <person name="Horn M."/>
            <person name="Wagner M."/>
            <person name="Jensen G.J."/>
            <person name="Kyrpides N.C."/>
            <person name="Koonin E.V."/>
            <person name="Woyke T."/>
        </authorList>
    </citation>
    <scope>NUCLEOTIDE SEQUENCE</scope>
    <source>
        <strain evidence="9">KNV1</strain>
    </source>
</reference>
<name>A0A1V0SIM0_9VIRU</name>
<dbReference type="Pfam" id="PF21491">
    <property type="entry name" value="MIMI_R596-like_C"/>
    <property type="match status" value="1"/>
</dbReference>
<feature type="domain" description="ERV/ALR sulfhydryl oxidase" evidence="8">
    <location>
        <begin position="8"/>
        <end position="114"/>
    </location>
</feature>
<evidence type="ECO:0000256" key="2">
    <source>
        <dbReference type="ARBA" id="ARBA00022630"/>
    </source>
</evidence>
<dbReference type="PANTHER" id="PTHR12645">
    <property type="entry name" value="ALR/ERV"/>
    <property type="match status" value="1"/>
</dbReference>
<dbReference type="EMBL" id="KY684109">
    <property type="protein sequence ID" value="ARF11576.1"/>
    <property type="molecule type" value="Genomic_DNA"/>
</dbReference>
<accession>A0A1V0SIM0</accession>
<evidence type="ECO:0000256" key="1">
    <source>
        <dbReference type="ARBA" id="ARBA00001974"/>
    </source>
</evidence>
<dbReference type="GO" id="GO:0050660">
    <property type="term" value="F:flavin adenine dinucleotide binding"/>
    <property type="evidence" value="ECO:0007669"/>
    <property type="project" value="TreeGrafter"/>
</dbReference>
<evidence type="ECO:0000256" key="6">
    <source>
        <dbReference type="ARBA" id="ARBA00048864"/>
    </source>
</evidence>
<evidence type="ECO:0000256" key="3">
    <source>
        <dbReference type="ARBA" id="ARBA00022827"/>
    </source>
</evidence>
<keyword evidence="3 7" id="KW-0274">FAD</keyword>
<dbReference type="SUPFAM" id="SSF69000">
    <property type="entry name" value="FAD-dependent thiol oxidase"/>
    <property type="match status" value="1"/>
</dbReference>
<dbReference type="EC" id="1.8.3.2" evidence="7"/>
<dbReference type="Gene3D" id="1.20.120.1250">
    <property type="entry name" value="Sulfhydryl oxidase R596, ORFan domain"/>
    <property type="match status" value="1"/>
</dbReference>
<organism evidence="9">
    <name type="scientific">Klosneuvirus KNV1</name>
    <dbReference type="NCBI Taxonomy" id="1977640"/>
    <lineage>
        <taxon>Viruses</taxon>
        <taxon>Varidnaviria</taxon>
        <taxon>Bamfordvirae</taxon>
        <taxon>Nucleocytoviricota</taxon>
        <taxon>Megaviricetes</taxon>
        <taxon>Imitervirales</taxon>
        <taxon>Mimiviridae</taxon>
        <taxon>Klosneuvirinae</taxon>
        <taxon>Klosneuvirus</taxon>
    </lineage>
</organism>
<keyword evidence="4 7" id="KW-0560">Oxidoreductase</keyword>
<dbReference type="InterPro" id="IPR036774">
    <property type="entry name" value="ERV/ALR_sulphydryl_oxid_sf"/>
</dbReference>
<dbReference type="InterPro" id="IPR049096">
    <property type="entry name" value="MIMI_R596-like_C"/>
</dbReference>
<sequence length="268" mass="31163">MFDNINNNGLLPKIWGPHMWIALHSISFNYPIHPTKEDKEAYKTFFQSLGHVLPCSYCANSYSQFISHGLTQLTDDVLESRDSLTKWLYYVHETVNKKLGVDYGVTYDNVVERYESYRAACDHQQDNKLIKMCDTTVDIKTLSFNVANIKDCPVIPFKIANKFIKYAKMRGIDETEFYIINNPESISNNAIWKRRNQECDEIINKMRLRGINSIETSDGNYKGLPSIDELRLIMRMSSNLTKNKLITLINKLPDCQCNFEKIYKLTKD</sequence>
<evidence type="ECO:0000259" key="8">
    <source>
        <dbReference type="PROSITE" id="PS51324"/>
    </source>
</evidence>
<comment type="catalytic activity">
    <reaction evidence="6 7">
        <text>2 R'C(R)SH + O2 = R'C(R)S-S(R)CR' + H2O2</text>
        <dbReference type="Rhea" id="RHEA:17357"/>
        <dbReference type="ChEBI" id="CHEBI:15379"/>
        <dbReference type="ChEBI" id="CHEBI:16240"/>
        <dbReference type="ChEBI" id="CHEBI:16520"/>
        <dbReference type="ChEBI" id="CHEBI:17412"/>
        <dbReference type="EC" id="1.8.3.2"/>
    </reaction>
</comment>
<evidence type="ECO:0000256" key="4">
    <source>
        <dbReference type="ARBA" id="ARBA00023002"/>
    </source>
</evidence>
<comment type="cofactor">
    <cofactor evidence="1 7">
        <name>FAD</name>
        <dbReference type="ChEBI" id="CHEBI:57692"/>
    </cofactor>
</comment>
<dbReference type="InterPro" id="IPR017905">
    <property type="entry name" value="ERV/ALR_sulphydryl_oxidase"/>
</dbReference>
<keyword evidence="2 7" id="KW-0285">Flavoprotein</keyword>
<evidence type="ECO:0000256" key="7">
    <source>
        <dbReference type="RuleBase" id="RU371123"/>
    </source>
</evidence>
<dbReference type="PANTHER" id="PTHR12645:SF0">
    <property type="entry name" value="FAD-LINKED SULFHYDRYL OXIDASE ALR"/>
    <property type="match status" value="1"/>
</dbReference>
<dbReference type="GO" id="GO:0016971">
    <property type="term" value="F:flavin-dependent sulfhydryl oxidase activity"/>
    <property type="evidence" value="ECO:0007669"/>
    <property type="project" value="InterPro"/>
</dbReference>
<evidence type="ECO:0000256" key="5">
    <source>
        <dbReference type="ARBA" id="ARBA00023157"/>
    </source>
</evidence>
<proteinExistence type="predicted"/>
<keyword evidence="5" id="KW-1015">Disulfide bond</keyword>
<dbReference type="PROSITE" id="PS51324">
    <property type="entry name" value="ERV_ALR"/>
    <property type="match status" value="1"/>
</dbReference>
<evidence type="ECO:0000313" key="9">
    <source>
        <dbReference type="EMBL" id="ARF11576.1"/>
    </source>
</evidence>
<dbReference type="Pfam" id="PF04777">
    <property type="entry name" value="Evr1_Alr"/>
    <property type="match status" value="1"/>
</dbReference>
<gene>
    <name evidence="9" type="ORF">Klosneuvirus_2_12</name>
</gene>
<dbReference type="Gene3D" id="1.20.120.310">
    <property type="entry name" value="ERV/ALR sulfhydryl oxidase domain"/>
    <property type="match status" value="1"/>
</dbReference>